<sequence>MTRAKANEERPVTAPDPTTKLVYLARRNPALSAAEFVVRWRQHSLLAGSMPLIRPGIVQTAHCLNLFDRTVFARAALDYDGVNFLTLTGPEVATAMWQHDEMMELVQPDELATFSTYARHFTLTTHEHLASPGGMRAHCLAVFLKRDRALTNEQFVAALTEAHAGVAAGTRRGVVNAVVDRPPGYNFDAVTELWFDSAEEMRAFTRAPAFEDVYLKRRAELCDEMRTIAMATRLSHARPAIDERTAVDRPIAQPS</sequence>
<gene>
    <name evidence="2" type="ORF">EIY87_33715</name>
</gene>
<dbReference type="InterPro" id="IPR011008">
    <property type="entry name" value="Dimeric_a/b-barrel"/>
</dbReference>
<dbReference type="Gene3D" id="3.30.70.100">
    <property type="match status" value="2"/>
</dbReference>
<dbReference type="Proteomes" id="UP000267081">
    <property type="component" value="Unassembled WGS sequence"/>
</dbReference>
<name>A0A3R9DV56_9PSEU</name>
<dbReference type="EMBL" id="RSEC01000059">
    <property type="protein sequence ID" value="RSD11729.1"/>
    <property type="molecule type" value="Genomic_DNA"/>
</dbReference>
<comment type="caution">
    <text evidence="2">The sequence shown here is derived from an EMBL/GenBank/DDBJ whole genome shotgun (WGS) entry which is preliminary data.</text>
</comment>
<dbReference type="AlphaFoldDB" id="A0A3R9DV56"/>
<dbReference type="SUPFAM" id="SSF54909">
    <property type="entry name" value="Dimeric alpha+beta barrel"/>
    <property type="match status" value="2"/>
</dbReference>
<reference evidence="2 3" key="1">
    <citation type="submission" date="2018-12" db="EMBL/GenBank/DDBJ databases">
        <title>Amycolatopsis eburnea sp. nov. actinomycete associate with arbuscular mycorrhiza fungal spore.</title>
        <authorList>
            <person name="Lumyong S."/>
            <person name="Chaiya L."/>
        </authorList>
    </citation>
    <scope>NUCLEOTIDE SEQUENCE [LARGE SCALE GENOMIC DNA]</scope>
    <source>
        <strain evidence="2 3">GLM-1</strain>
    </source>
</reference>
<keyword evidence="3" id="KW-1185">Reference proteome</keyword>
<evidence type="ECO:0000313" key="3">
    <source>
        <dbReference type="Proteomes" id="UP000267081"/>
    </source>
</evidence>
<dbReference type="InterPro" id="IPR009799">
    <property type="entry name" value="EthD_dom"/>
</dbReference>
<dbReference type="Pfam" id="PF07110">
    <property type="entry name" value="EthD"/>
    <property type="match status" value="1"/>
</dbReference>
<evidence type="ECO:0000259" key="1">
    <source>
        <dbReference type="Pfam" id="PF07110"/>
    </source>
</evidence>
<feature type="domain" description="EthD" evidence="1">
    <location>
        <begin position="29"/>
        <end position="114"/>
    </location>
</feature>
<accession>A0A3R9DV56</accession>
<proteinExistence type="predicted"/>
<dbReference type="GO" id="GO:0016491">
    <property type="term" value="F:oxidoreductase activity"/>
    <property type="evidence" value="ECO:0007669"/>
    <property type="project" value="InterPro"/>
</dbReference>
<organism evidence="2 3">
    <name type="scientific">Amycolatopsis eburnea</name>
    <dbReference type="NCBI Taxonomy" id="2267691"/>
    <lineage>
        <taxon>Bacteria</taxon>
        <taxon>Bacillati</taxon>
        <taxon>Actinomycetota</taxon>
        <taxon>Actinomycetes</taxon>
        <taxon>Pseudonocardiales</taxon>
        <taxon>Pseudonocardiaceae</taxon>
        <taxon>Amycolatopsis</taxon>
    </lineage>
</organism>
<evidence type="ECO:0000313" key="2">
    <source>
        <dbReference type="EMBL" id="RSD11729.1"/>
    </source>
</evidence>
<protein>
    <recommendedName>
        <fullName evidence="1">EthD domain-containing protein</fullName>
    </recommendedName>
</protein>